<dbReference type="RefSeq" id="WP_071153151.1">
    <property type="nucleotide sequence ID" value="NZ_CP019401.1"/>
</dbReference>
<organism evidence="2 3">
    <name type="scientific">Planococcus faecalis</name>
    <dbReference type="NCBI Taxonomy" id="1598147"/>
    <lineage>
        <taxon>Bacteria</taxon>
        <taxon>Bacillati</taxon>
        <taxon>Bacillota</taxon>
        <taxon>Bacilli</taxon>
        <taxon>Bacillales</taxon>
        <taxon>Caryophanaceae</taxon>
        <taxon>Planococcus</taxon>
    </lineage>
</organism>
<accession>A0ABM6IUY9</accession>
<reference evidence="2 3" key="1">
    <citation type="submission" date="2017-01" db="EMBL/GenBank/DDBJ databases">
        <title>Planococcus faecalis genome complete sequence.</title>
        <authorList>
            <person name="Lee P.C."/>
        </authorList>
    </citation>
    <scope>NUCLEOTIDE SEQUENCE [LARGE SCALE GENOMIC DNA]</scope>
    <source>
        <strain evidence="2 3">AJ003</strain>
    </source>
</reference>
<feature type="region of interest" description="Disordered" evidence="1">
    <location>
        <begin position="1"/>
        <end position="33"/>
    </location>
</feature>
<keyword evidence="3" id="KW-1185">Reference proteome</keyword>
<dbReference type="Proteomes" id="UP000189661">
    <property type="component" value="Chromosome"/>
</dbReference>
<evidence type="ECO:0000313" key="3">
    <source>
        <dbReference type="Proteomes" id="UP000189661"/>
    </source>
</evidence>
<dbReference type="EMBL" id="CP019401">
    <property type="protein sequence ID" value="AQU80393.1"/>
    <property type="molecule type" value="Genomic_DNA"/>
</dbReference>
<name>A0ABM6IUY9_9BACL</name>
<gene>
    <name evidence="2" type="ORF">AJGP001_14385</name>
</gene>
<feature type="compositionally biased region" description="Polar residues" evidence="1">
    <location>
        <begin position="11"/>
        <end position="29"/>
    </location>
</feature>
<evidence type="ECO:0000313" key="2">
    <source>
        <dbReference type="EMBL" id="AQU80393.1"/>
    </source>
</evidence>
<proteinExistence type="predicted"/>
<protein>
    <submittedName>
        <fullName evidence="2">Uncharacterized protein</fullName>
    </submittedName>
</protein>
<evidence type="ECO:0000256" key="1">
    <source>
        <dbReference type="SAM" id="MobiDB-lite"/>
    </source>
</evidence>
<sequence length="75" mass="8398">MLCGDDKQVTDPVTNDNQEQSLHSDSGLDQNHIGGNTFGFTEFDVNVDYPGMDDEIKVEVTYPDGIKKEYKQISN</sequence>